<gene>
    <name evidence="3" type="ORF">VZC37_21400</name>
</gene>
<reference evidence="3 4" key="1">
    <citation type="submission" date="2024-01" db="EMBL/GenBank/DDBJ databases">
        <title>Draft genome sequence of Gordonia sp. LSe1-13.</title>
        <authorList>
            <person name="Suphannarot A."/>
            <person name="Mingma R."/>
        </authorList>
    </citation>
    <scope>NUCLEOTIDE SEQUENCE [LARGE SCALE GENOMIC DNA]</scope>
    <source>
        <strain evidence="3 4">LSe1-13</strain>
    </source>
</reference>
<dbReference type="RefSeq" id="WP_330435572.1">
    <property type="nucleotide sequence ID" value="NZ_JAZDUF010000008.1"/>
</dbReference>
<keyword evidence="2" id="KW-1133">Transmembrane helix</keyword>
<evidence type="ECO:0000313" key="3">
    <source>
        <dbReference type="EMBL" id="MEE3852907.1"/>
    </source>
</evidence>
<dbReference type="Proteomes" id="UP001347146">
    <property type="component" value="Unassembled WGS sequence"/>
</dbReference>
<proteinExistence type="predicted"/>
<comment type="caution">
    <text evidence="3">The sequence shown here is derived from an EMBL/GenBank/DDBJ whole genome shotgun (WGS) entry which is preliminary data.</text>
</comment>
<feature type="compositionally biased region" description="Basic and acidic residues" evidence="1">
    <location>
        <begin position="116"/>
        <end position="127"/>
    </location>
</feature>
<feature type="region of interest" description="Disordered" evidence="1">
    <location>
        <begin position="1"/>
        <end position="22"/>
    </location>
</feature>
<feature type="transmembrane region" description="Helical" evidence="2">
    <location>
        <begin position="64"/>
        <end position="85"/>
    </location>
</feature>
<keyword evidence="4" id="KW-1185">Reference proteome</keyword>
<feature type="region of interest" description="Disordered" evidence="1">
    <location>
        <begin position="88"/>
        <end position="133"/>
    </location>
</feature>
<name>A0ABU7MIQ8_9ACTN</name>
<organism evidence="3 4">
    <name type="scientific">Gordonia sesuvii</name>
    <dbReference type="NCBI Taxonomy" id="3116777"/>
    <lineage>
        <taxon>Bacteria</taxon>
        <taxon>Bacillati</taxon>
        <taxon>Actinomycetota</taxon>
        <taxon>Actinomycetes</taxon>
        <taxon>Mycobacteriales</taxon>
        <taxon>Gordoniaceae</taxon>
        <taxon>Gordonia</taxon>
    </lineage>
</organism>
<evidence type="ECO:0000256" key="1">
    <source>
        <dbReference type="SAM" id="MobiDB-lite"/>
    </source>
</evidence>
<keyword evidence="2" id="KW-0812">Transmembrane</keyword>
<sequence>MTAGTDGPGQVPRDTHGSGLGHRRTATVAHRFTAAGLAGYVVLAAGVVLIVIALGAAAGGRGGVAWIGLAAAVVCVAGLGLLAAARRSASALPPDAPRPEQDPLQPEVTLEDEESYESRFPRGKSDPRNPPAS</sequence>
<evidence type="ECO:0000313" key="4">
    <source>
        <dbReference type="Proteomes" id="UP001347146"/>
    </source>
</evidence>
<keyword evidence="2" id="KW-0472">Membrane</keyword>
<evidence type="ECO:0000256" key="2">
    <source>
        <dbReference type="SAM" id="Phobius"/>
    </source>
</evidence>
<dbReference type="EMBL" id="JAZDUF010000008">
    <property type="protein sequence ID" value="MEE3852907.1"/>
    <property type="molecule type" value="Genomic_DNA"/>
</dbReference>
<protein>
    <submittedName>
        <fullName evidence="3">Uncharacterized protein</fullName>
    </submittedName>
</protein>
<accession>A0ABU7MIQ8</accession>
<feature type="transmembrane region" description="Helical" evidence="2">
    <location>
        <begin position="32"/>
        <end position="58"/>
    </location>
</feature>